<dbReference type="AlphaFoldDB" id="A0AAE9DWU2"/>
<dbReference type="EMBL" id="CP092620">
    <property type="protein sequence ID" value="UMM13174.1"/>
    <property type="molecule type" value="Genomic_DNA"/>
</dbReference>
<reference evidence="1 3" key="2">
    <citation type="submission" date="2022-05" db="EMBL/GenBank/DDBJ databases">
        <title>Chromosome-level reference genomes for two strains of Caenorhabditis briggsae: an improved platform for comparative genomics.</title>
        <authorList>
            <person name="Stevens L."/>
            <person name="Andersen E.C."/>
        </authorList>
    </citation>
    <scope>NUCLEOTIDE SEQUENCE [LARGE SCALE GENOMIC DNA]</scope>
    <source>
        <strain evidence="1">QX1410_ONT</strain>
        <tissue evidence="1">Whole-organism</tissue>
    </source>
</reference>
<proteinExistence type="predicted"/>
<sequence>MMNPADHWNPGWQQFVLNQQRAQAGGNRQAQPQAALNQFVPARQNNERNGQQQRRNNVPAQNRRIQNRNAVRREHRNPARELITRDDLERIEATTRKNFQTRTALEYDNRENQCWLSILNDIDEKSKQFSTTPKNLNSGDIQVQSEENICSNLRVENQNETILTTKELLPNFDAIEQELSDALANLEIHLRTNALEYELIDNLYVDLIESVGKLTNETNELDDILRRVDRMRLQQ</sequence>
<evidence type="ECO:0000313" key="4">
    <source>
        <dbReference type="Proteomes" id="UP000829354"/>
    </source>
</evidence>
<dbReference type="Proteomes" id="UP000829354">
    <property type="component" value="Chromosome I"/>
</dbReference>
<reference evidence="2 4" key="1">
    <citation type="submission" date="2022-04" db="EMBL/GenBank/DDBJ databases">
        <title>Chromosome-level reference genomes for two strains of Caenorhabditis briggsae: an improved platform for comparative genomics.</title>
        <authorList>
            <person name="Stevens L."/>
            <person name="Andersen E."/>
        </authorList>
    </citation>
    <scope>NUCLEOTIDE SEQUENCE [LARGE SCALE GENOMIC DNA]</scope>
    <source>
        <strain evidence="2">VX34</strain>
        <tissue evidence="2">Whole-organism</tissue>
    </source>
</reference>
<name>A0AAE9DWU2_CAEBR</name>
<dbReference type="Proteomes" id="UP000827892">
    <property type="component" value="Chromosome I"/>
</dbReference>
<organism evidence="1 3">
    <name type="scientific">Caenorhabditis briggsae</name>
    <dbReference type="NCBI Taxonomy" id="6238"/>
    <lineage>
        <taxon>Eukaryota</taxon>
        <taxon>Metazoa</taxon>
        <taxon>Ecdysozoa</taxon>
        <taxon>Nematoda</taxon>
        <taxon>Chromadorea</taxon>
        <taxon>Rhabditida</taxon>
        <taxon>Rhabditina</taxon>
        <taxon>Rhabditomorpha</taxon>
        <taxon>Rhabditoidea</taxon>
        <taxon>Rhabditidae</taxon>
        <taxon>Peloderinae</taxon>
        <taxon>Caenorhabditis</taxon>
    </lineage>
</organism>
<dbReference type="EMBL" id="CP090891">
    <property type="protein sequence ID" value="ULU12218.1"/>
    <property type="molecule type" value="Genomic_DNA"/>
</dbReference>
<evidence type="ECO:0000313" key="3">
    <source>
        <dbReference type="Proteomes" id="UP000827892"/>
    </source>
</evidence>
<evidence type="ECO:0000313" key="1">
    <source>
        <dbReference type="EMBL" id="ULU12218.1"/>
    </source>
</evidence>
<keyword evidence="4" id="KW-1185">Reference proteome</keyword>
<protein>
    <submittedName>
        <fullName evidence="1">Uncharacterized protein</fullName>
    </submittedName>
</protein>
<accession>A0AAE9DWU2</accession>
<evidence type="ECO:0000313" key="2">
    <source>
        <dbReference type="EMBL" id="UMM13174.1"/>
    </source>
</evidence>
<gene>
    <name evidence="1" type="ORF">L3Y34_015508</name>
    <name evidence="2" type="ORF">L5515_001586</name>
</gene>